<dbReference type="Proteomes" id="UP000022910">
    <property type="component" value="Unassembled WGS sequence"/>
</dbReference>
<reference evidence="8 9" key="1">
    <citation type="submission" date="2014-02" db="EMBL/GenBank/DDBJ databases">
        <title>Single nucleus genome sequencing reveals high similarity among nuclei of an endomycorrhizal fungus.</title>
        <authorList>
            <person name="Lin K."/>
            <person name="Geurts R."/>
            <person name="Zhang Z."/>
            <person name="Limpens E."/>
            <person name="Saunders D.G."/>
            <person name="Mu D."/>
            <person name="Pang E."/>
            <person name="Cao H."/>
            <person name="Cha H."/>
            <person name="Lin T."/>
            <person name="Zhou Q."/>
            <person name="Shang Y."/>
            <person name="Li Y."/>
            <person name="Ivanov S."/>
            <person name="Sharma T."/>
            <person name="Velzen R.V."/>
            <person name="Ruijter N.D."/>
            <person name="Aanen D.K."/>
            <person name="Win J."/>
            <person name="Kamoun S."/>
            <person name="Bisseling T."/>
            <person name="Huang S."/>
        </authorList>
    </citation>
    <scope>NUCLEOTIDE SEQUENCE [LARGE SCALE GENOMIC DNA]</scope>
    <source>
        <strain evidence="9">DAOM197198w</strain>
    </source>
</reference>
<evidence type="ECO:0000256" key="6">
    <source>
        <dbReference type="SAM" id="MobiDB-lite"/>
    </source>
</evidence>
<dbReference type="OMA" id="WSACGAH"/>
<evidence type="ECO:0000256" key="2">
    <source>
        <dbReference type="ARBA" id="ARBA00022723"/>
    </source>
</evidence>
<keyword evidence="9" id="KW-1185">Reference proteome</keyword>
<feature type="region of interest" description="Disordered" evidence="6">
    <location>
        <begin position="1"/>
        <end position="34"/>
    </location>
</feature>
<comment type="subcellular location">
    <subcellularLocation>
        <location evidence="1">Nucleus</location>
    </subcellularLocation>
</comment>
<evidence type="ECO:0000259" key="7">
    <source>
        <dbReference type="Pfam" id="PF04937"/>
    </source>
</evidence>
<keyword evidence="5" id="KW-0539">Nucleus</keyword>
<dbReference type="Pfam" id="PF04937">
    <property type="entry name" value="DUF659"/>
    <property type="match status" value="1"/>
</dbReference>
<keyword evidence="2" id="KW-0479">Metal-binding</keyword>
<keyword evidence="4" id="KW-0862">Zinc</keyword>
<dbReference type="GO" id="GO:0005634">
    <property type="term" value="C:nucleus"/>
    <property type="evidence" value="ECO:0007669"/>
    <property type="project" value="UniProtKB-SubCell"/>
</dbReference>
<protein>
    <recommendedName>
        <fullName evidence="7">DUF659 domain-containing protein</fullName>
    </recommendedName>
</protein>
<dbReference type="PANTHER" id="PTHR46481:SF10">
    <property type="entry name" value="ZINC FINGER BED DOMAIN-CONTAINING PROTEIN 39"/>
    <property type="match status" value="1"/>
</dbReference>
<sequence>MSTQIFTFSNPSPNATPITPTKKKSKNSGGRPKSLVWRDNAIQGRKESEGHYEATCVYCDLFWKKGSPQELEAHFANDCSKVPADTRNFFLNHLAAKAEGNMTNLSSKKRKLNDGSIQTKMSEFHESSQLSEDRIHEIDRACVKAFVVCGISWHVIENPFFVEFLKTLRPGYTPPSKELLSGRLNCSCEHTSYERFEKYTCDGWTNSANESIWDFLIHTLNHKEYLWCLKDLSSESHTGEFLAKTIDEIIDEIGPANFSAIVSDSGANIRNARQIITEKYKNILNVRCMAHAINLISKDICSTSFANRILTKCNTIVTYFKKSHQGGSALKEEAKACGISGGGLKKWVNTRWHTMYDCVDSIMRHKVPLENLKCEKPKNLSTAVLSVLRSRAFFDDVRALAFTLRPIKQSIAALESQSCTLADCFLGLAKLGAAIKKLPNNDHRVFRQQCISIFNRRYAEFADPIYLLCFFLHPYYTEICWARGLFRDLLMIADEIFMKMGKNKAERKELMHQMKQYRIREKPFDIEMGDTETPYTWWFSIEDSFPKDEDYLVQLALKLFSVTPHAAGCERVWSSLGWIYGKRRTRLGLNKVENMYKLSAYYHANVKKELPYYGIEKSTEEIHQILIDAHLNPDQDLLELEDELLDYYNNEEEIVIGEEEELNIDNILDLDAFVDTLGDIIEDSIDSVEDEIQDNRVDVPMNENDDIEWDPAAEADEIINTM</sequence>
<name>A0A015KPC7_RHIIW</name>
<dbReference type="HOGENOM" id="CLU_025081_3_1_1"/>
<dbReference type="AlphaFoldDB" id="A0A015KPC7"/>
<feature type="domain" description="DUF659" evidence="7">
    <location>
        <begin position="201"/>
        <end position="316"/>
    </location>
</feature>
<evidence type="ECO:0000256" key="3">
    <source>
        <dbReference type="ARBA" id="ARBA00022771"/>
    </source>
</evidence>
<dbReference type="EMBL" id="JEMT01016848">
    <property type="protein sequence ID" value="EXX69444.1"/>
    <property type="molecule type" value="Genomic_DNA"/>
</dbReference>
<evidence type="ECO:0000256" key="5">
    <source>
        <dbReference type="ARBA" id="ARBA00023242"/>
    </source>
</evidence>
<dbReference type="PANTHER" id="PTHR46481">
    <property type="entry name" value="ZINC FINGER BED DOMAIN-CONTAINING PROTEIN 4"/>
    <property type="match status" value="1"/>
</dbReference>
<dbReference type="GO" id="GO:0008270">
    <property type="term" value="F:zinc ion binding"/>
    <property type="evidence" value="ECO:0007669"/>
    <property type="project" value="UniProtKB-KW"/>
</dbReference>
<comment type="caution">
    <text evidence="8">The sequence shown here is derived from an EMBL/GenBank/DDBJ whole genome shotgun (WGS) entry which is preliminary data.</text>
</comment>
<dbReference type="SUPFAM" id="SSF53098">
    <property type="entry name" value="Ribonuclease H-like"/>
    <property type="match status" value="1"/>
</dbReference>
<evidence type="ECO:0000256" key="1">
    <source>
        <dbReference type="ARBA" id="ARBA00004123"/>
    </source>
</evidence>
<feature type="compositionally biased region" description="Polar residues" evidence="6">
    <location>
        <begin position="1"/>
        <end position="19"/>
    </location>
</feature>
<evidence type="ECO:0000256" key="4">
    <source>
        <dbReference type="ARBA" id="ARBA00022833"/>
    </source>
</evidence>
<keyword evidence="3" id="KW-0863">Zinc-finger</keyword>
<evidence type="ECO:0000313" key="8">
    <source>
        <dbReference type="EMBL" id="EXX69444.1"/>
    </source>
</evidence>
<gene>
    <name evidence="8" type="ORF">RirG_096000</name>
</gene>
<dbReference type="InterPro" id="IPR007021">
    <property type="entry name" value="DUF659"/>
</dbReference>
<proteinExistence type="predicted"/>
<dbReference type="InterPro" id="IPR012337">
    <property type="entry name" value="RNaseH-like_sf"/>
</dbReference>
<organism evidence="8 9">
    <name type="scientific">Rhizophagus irregularis (strain DAOM 197198w)</name>
    <name type="common">Glomus intraradices</name>
    <dbReference type="NCBI Taxonomy" id="1432141"/>
    <lineage>
        <taxon>Eukaryota</taxon>
        <taxon>Fungi</taxon>
        <taxon>Fungi incertae sedis</taxon>
        <taxon>Mucoromycota</taxon>
        <taxon>Glomeromycotina</taxon>
        <taxon>Glomeromycetes</taxon>
        <taxon>Glomerales</taxon>
        <taxon>Glomeraceae</taxon>
        <taxon>Rhizophagus</taxon>
    </lineage>
</organism>
<dbReference type="OrthoDB" id="2445465at2759"/>
<accession>A0A015KPC7</accession>
<dbReference type="InterPro" id="IPR052035">
    <property type="entry name" value="ZnF_BED_domain_contain"/>
</dbReference>
<evidence type="ECO:0000313" key="9">
    <source>
        <dbReference type="Proteomes" id="UP000022910"/>
    </source>
</evidence>